<dbReference type="GO" id="GO:0009307">
    <property type="term" value="P:DNA restriction-modification system"/>
    <property type="evidence" value="ECO:0007669"/>
    <property type="project" value="InterPro"/>
</dbReference>
<dbReference type="InterPro" id="IPR011335">
    <property type="entry name" value="Restrct_endonuc-II-like"/>
</dbReference>
<name>A0A562JWZ7_9BACI</name>
<dbReference type="EMBL" id="VLKI01000005">
    <property type="protein sequence ID" value="TWH87493.1"/>
    <property type="molecule type" value="Genomic_DNA"/>
</dbReference>
<dbReference type="AlphaFoldDB" id="A0A562JWZ7"/>
<gene>
    <name evidence="2" type="ORF">IQ19_02448</name>
</gene>
<keyword evidence="3" id="KW-1185">Reference proteome</keyword>
<dbReference type="InterPro" id="IPR007560">
    <property type="entry name" value="Restrct_endonuc_IV_Mrr"/>
</dbReference>
<reference evidence="2 3" key="1">
    <citation type="journal article" date="2015" name="Stand. Genomic Sci.">
        <title>Genomic Encyclopedia of Bacterial and Archaeal Type Strains, Phase III: the genomes of soil and plant-associated and newly described type strains.</title>
        <authorList>
            <person name="Whitman W.B."/>
            <person name="Woyke T."/>
            <person name="Klenk H.P."/>
            <person name="Zhou Y."/>
            <person name="Lilburn T.G."/>
            <person name="Beck B.J."/>
            <person name="De Vos P."/>
            <person name="Vandamme P."/>
            <person name="Eisen J.A."/>
            <person name="Garrity G."/>
            <person name="Hugenholtz P."/>
            <person name="Kyrpides N.C."/>
        </authorList>
    </citation>
    <scope>NUCLEOTIDE SEQUENCE [LARGE SCALE GENOMIC DNA]</scope>
    <source>
        <strain evidence="2 3">CGMCC 1.10115</strain>
    </source>
</reference>
<evidence type="ECO:0000313" key="2">
    <source>
        <dbReference type="EMBL" id="TWH87493.1"/>
    </source>
</evidence>
<dbReference type="PANTHER" id="PTHR30015:SF7">
    <property type="entry name" value="TYPE IV METHYL-DIRECTED RESTRICTION ENZYME ECOKMRR"/>
    <property type="match status" value="1"/>
</dbReference>
<dbReference type="GeneID" id="65403632"/>
<dbReference type="GO" id="GO:0015666">
    <property type="term" value="F:restriction endodeoxyribonuclease activity"/>
    <property type="evidence" value="ECO:0007669"/>
    <property type="project" value="TreeGrafter"/>
</dbReference>
<sequence length="201" mass="22863">MLLVEIMIGVVLITSWIHFQMLKRKNNYKTALLASHIDSSEEMKRTLAMGLYLRFRKEQEDNNNSIKANSVFIKQDPFTFESFVAEVFEKARGGNTWVSPPTGDFGVDFEHDTKEGKYLGQVKCYKEDVPFGPIAVIHSNMIKQGAIGGYVVTTGSFTKYAREYAEELNIELVDGVRLVEIWLAGLENAEQEIKQVIPEYI</sequence>
<dbReference type="InterPro" id="IPR052906">
    <property type="entry name" value="Type_IV_Methyl-Rstrct_Enzyme"/>
</dbReference>
<dbReference type="Gene3D" id="3.40.1350.10">
    <property type="match status" value="1"/>
</dbReference>
<proteinExistence type="predicted"/>
<organism evidence="2 3">
    <name type="scientific">Cytobacillus oceanisediminis</name>
    <dbReference type="NCBI Taxonomy" id="665099"/>
    <lineage>
        <taxon>Bacteria</taxon>
        <taxon>Bacillati</taxon>
        <taxon>Bacillota</taxon>
        <taxon>Bacilli</taxon>
        <taxon>Bacillales</taxon>
        <taxon>Bacillaceae</taxon>
        <taxon>Cytobacillus</taxon>
    </lineage>
</organism>
<dbReference type="GO" id="GO:0003677">
    <property type="term" value="F:DNA binding"/>
    <property type="evidence" value="ECO:0007669"/>
    <property type="project" value="InterPro"/>
</dbReference>
<dbReference type="RefSeq" id="WP_144542612.1">
    <property type="nucleotide sequence ID" value="NZ_CBCSDC010000062.1"/>
</dbReference>
<dbReference type="Proteomes" id="UP000318667">
    <property type="component" value="Unassembled WGS sequence"/>
</dbReference>
<dbReference type="OrthoDB" id="9803736at2"/>
<accession>A0A562JWZ7</accession>
<dbReference type="SUPFAM" id="SSF52980">
    <property type="entry name" value="Restriction endonuclease-like"/>
    <property type="match status" value="1"/>
</dbReference>
<dbReference type="Pfam" id="PF04471">
    <property type="entry name" value="Mrr_cat"/>
    <property type="match status" value="1"/>
</dbReference>
<evidence type="ECO:0000313" key="3">
    <source>
        <dbReference type="Proteomes" id="UP000318667"/>
    </source>
</evidence>
<dbReference type="InterPro" id="IPR011856">
    <property type="entry name" value="tRNA_endonuc-like_dom_sf"/>
</dbReference>
<feature type="domain" description="Restriction endonuclease type IV Mrr" evidence="1">
    <location>
        <begin position="75"/>
        <end position="181"/>
    </location>
</feature>
<dbReference type="PANTHER" id="PTHR30015">
    <property type="entry name" value="MRR RESTRICTION SYSTEM PROTEIN"/>
    <property type="match status" value="1"/>
</dbReference>
<evidence type="ECO:0000259" key="1">
    <source>
        <dbReference type="Pfam" id="PF04471"/>
    </source>
</evidence>
<comment type="caution">
    <text evidence="2">The sequence shown here is derived from an EMBL/GenBank/DDBJ whole genome shotgun (WGS) entry which is preliminary data.</text>
</comment>
<protein>
    <submittedName>
        <fullName evidence="2">Restriction system protein</fullName>
    </submittedName>
</protein>